<dbReference type="PIRSF" id="PIRSF028732">
    <property type="entry name" value="Alba"/>
    <property type="match status" value="1"/>
</dbReference>
<dbReference type="NCBIfam" id="TIGR00285">
    <property type="entry name" value="DNA-binding protein Alba"/>
    <property type="match status" value="1"/>
</dbReference>
<keyword evidence="2 5" id="KW-0158">Chromosome</keyword>
<dbReference type="Proteomes" id="UP000332487">
    <property type="component" value="Unassembled WGS sequence"/>
</dbReference>
<evidence type="ECO:0000256" key="3">
    <source>
        <dbReference type="ARBA" id="ARBA00022490"/>
    </source>
</evidence>
<evidence type="ECO:0000256" key="1">
    <source>
        <dbReference type="ARBA" id="ARBA00008018"/>
    </source>
</evidence>
<dbReference type="AlphaFoldDB" id="C7DGC1"/>
<dbReference type="HAMAP" id="MF_01122">
    <property type="entry name" value="AlbA"/>
    <property type="match status" value="1"/>
</dbReference>
<dbReference type="GO" id="GO:0005694">
    <property type="term" value="C:chromosome"/>
    <property type="evidence" value="ECO:0007669"/>
    <property type="project" value="UniProtKB-SubCell"/>
</dbReference>
<dbReference type="NCBIfam" id="NF003088">
    <property type="entry name" value="PRK04015.1"/>
    <property type="match status" value="1"/>
</dbReference>
<gene>
    <name evidence="5" type="primary">albA</name>
    <name evidence="7" type="ORF">UNLARM2_0125</name>
</gene>
<evidence type="ECO:0000259" key="6">
    <source>
        <dbReference type="Pfam" id="PF01918"/>
    </source>
</evidence>
<keyword evidence="8" id="KW-1185">Reference proteome</keyword>
<keyword evidence="4 5" id="KW-0238">DNA-binding</keyword>
<evidence type="ECO:0000313" key="7">
    <source>
        <dbReference type="EMBL" id="EET90449.1"/>
    </source>
</evidence>
<organism evidence="7 8">
    <name type="scientific">Candidatus Micrarchaeum acidiphilum ARMAN-2</name>
    <dbReference type="NCBI Taxonomy" id="425595"/>
    <lineage>
        <taxon>Archaea</taxon>
        <taxon>Candidatus Micrarchaeota</taxon>
        <taxon>Candidatus Micrarchaeia</taxon>
        <taxon>Candidatus Micrarchaeales</taxon>
        <taxon>Candidatus Micrarchaeaceae</taxon>
        <taxon>Candidatus Micrarchaeum</taxon>
    </lineage>
</organism>
<protein>
    <recommendedName>
        <fullName evidence="5">DNA/RNA-binding protein Alba</fullName>
    </recommendedName>
</protein>
<comment type="subcellular location">
    <subcellularLocation>
        <location evidence="5">Cytoplasm</location>
    </subcellularLocation>
    <subcellularLocation>
        <location evidence="5">Chromosome</location>
    </subcellularLocation>
</comment>
<comment type="similarity">
    <text evidence="1 5">Belongs to the histone-like Alba family.</text>
</comment>
<comment type="PTM">
    <text evidence="5">Acetylated. Acetylation at Lys-21 decreases DNA-binding affinity.</text>
</comment>
<dbReference type="GO" id="GO:0005737">
    <property type="term" value="C:cytoplasm"/>
    <property type="evidence" value="ECO:0007669"/>
    <property type="project" value="UniProtKB-SubCell"/>
</dbReference>
<reference evidence="7 8" key="2">
    <citation type="journal article" date="2010" name="Proc. Natl. Acad. Sci. U.S.A.">
        <title>Enigmatic, ultrasmall, uncultivated Archaea.</title>
        <authorList>
            <person name="Baker B.J."/>
            <person name="Comolli L.R."/>
            <person name="Dick G.J."/>
            <person name="Hauser L.J."/>
            <person name="Hyatt D."/>
            <person name="Dill B.D."/>
            <person name="Land M.L."/>
            <person name="Verberkmoes N.C."/>
            <person name="Hettich R.L."/>
            <person name="Banfield J.F."/>
        </authorList>
    </citation>
    <scope>NUCLEOTIDE SEQUENCE [LARGE SCALE GENOMIC DNA]</scope>
    <source>
        <strain evidence="7">ARMAN-2</strain>
    </source>
</reference>
<evidence type="ECO:0000256" key="4">
    <source>
        <dbReference type="ARBA" id="ARBA00023125"/>
    </source>
</evidence>
<dbReference type="InterPro" id="IPR036882">
    <property type="entry name" value="Alba-like_dom_sf"/>
</dbReference>
<sequence length="100" mass="11198">MPEEEQIVNKEEKENVVYIGKKPTMNYVLAVVTQFNNGMNEVTIKARGNAISRAVDVKEIVQNKFMPNVKERSIKTSSEELTNEDGTKSKVSAIQIVLGK</sequence>
<comment type="function">
    <text evidence="5">Binds double-stranded DNA tightly but without sequence specificity. Involved in DNA compaction.</text>
</comment>
<name>C7DGC1_MICA2</name>
<dbReference type="GO" id="GO:0003690">
    <property type="term" value="F:double-stranded DNA binding"/>
    <property type="evidence" value="ECO:0007669"/>
    <property type="project" value="UniProtKB-UniRule"/>
</dbReference>
<evidence type="ECO:0000256" key="5">
    <source>
        <dbReference type="HAMAP-Rule" id="MF_01122"/>
    </source>
</evidence>
<keyword evidence="5" id="KW-0007">Acetylation</keyword>
<dbReference type="InterPro" id="IPR002775">
    <property type="entry name" value="DNA/RNA-bd_Alba-like"/>
</dbReference>
<dbReference type="EMBL" id="GG697237">
    <property type="protein sequence ID" value="EET90449.1"/>
    <property type="molecule type" value="Genomic_DNA"/>
</dbReference>
<dbReference type="InterPro" id="IPR013795">
    <property type="entry name" value="DNA/RNA-bd_Alba"/>
</dbReference>
<keyword evidence="3 5" id="KW-0963">Cytoplasm</keyword>
<dbReference type="SUPFAM" id="SSF82704">
    <property type="entry name" value="AlbA-like"/>
    <property type="match status" value="1"/>
</dbReference>
<accession>C7DGC1</accession>
<reference evidence="7 8" key="1">
    <citation type="journal article" date="2009" name="Genome Biol.">
        <title>Community-wide analysis of microbial genome sequence signatures.</title>
        <authorList>
            <person name="Dick G.J."/>
            <person name="Andersson A.F."/>
            <person name="Baker B.J."/>
            <person name="Simmons S.L."/>
            <person name="Thomas B.C."/>
            <person name="Yelton A.P."/>
            <person name="Banfield J.F."/>
        </authorList>
    </citation>
    <scope>NUCLEOTIDE SEQUENCE [LARGE SCALE GENOMIC DNA]</scope>
    <source>
        <strain evidence="7">ARMAN-2</strain>
    </source>
</reference>
<keyword evidence="5" id="KW-0226">DNA condensation</keyword>
<evidence type="ECO:0000256" key="2">
    <source>
        <dbReference type="ARBA" id="ARBA00022454"/>
    </source>
</evidence>
<proteinExistence type="inferred from homology"/>
<dbReference type="Pfam" id="PF01918">
    <property type="entry name" value="Alba"/>
    <property type="match status" value="1"/>
</dbReference>
<dbReference type="GO" id="GO:0003723">
    <property type="term" value="F:RNA binding"/>
    <property type="evidence" value="ECO:0007669"/>
    <property type="project" value="InterPro"/>
</dbReference>
<evidence type="ECO:0000313" key="8">
    <source>
        <dbReference type="Proteomes" id="UP000332487"/>
    </source>
</evidence>
<dbReference type="Gene3D" id="3.30.110.20">
    <property type="entry name" value="Alba-like domain"/>
    <property type="match status" value="1"/>
</dbReference>
<dbReference type="GO" id="GO:0030261">
    <property type="term" value="P:chromosome condensation"/>
    <property type="evidence" value="ECO:0007669"/>
    <property type="project" value="UniProtKB-KW"/>
</dbReference>
<feature type="domain" description="DNA/RNA-binding protein Alba-like" evidence="6">
    <location>
        <begin position="15"/>
        <end position="74"/>
    </location>
</feature>
<feature type="modified residue" description="N6-acetyllysine" evidence="5">
    <location>
        <position position="21"/>
    </location>
</feature>